<gene>
    <name evidence="5" type="ORF">AB5J51_37435</name>
</gene>
<evidence type="ECO:0000256" key="4">
    <source>
        <dbReference type="SAM" id="MobiDB-lite"/>
    </source>
</evidence>
<reference evidence="5" key="1">
    <citation type="submission" date="2024-08" db="EMBL/GenBank/DDBJ databases">
        <authorList>
            <person name="Yu S.T."/>
        </authorList>
    </citation>
    <scope>NUCLEOTIDE SEQUENCE</scope>
    <source>
        <strain evidence="5">R33</strain>
    </source>
</reference>
<evidence type="ECO:0000313" key="5">
    <source>
        <dbReference type="EMBL" id="XDV68216.1"/>
    </source>
</evidence>
<proteinExistence type="inferred from homology"/>
<dbReference type="InterPro" id="IPR009430">
    <property type="entry name" value="GvpL/GvpF"/>
</dbReference>
<evidence type="ECO:0000256" key="1">
    <source>
        <dbReference type="ARBA" id="ARBA00022987"/>
    </source>
</evidence>
<keyword evidence="1" id="KW-0304">Gas vesicle</keyword>
<feature type="compositionally biased region" description="Low complexity" evidence="4">
    <location>
        <begin position="159"/>
        <end position="168"/>
    </location>
</feature>
<dbReference type="PANTHER" id="PTHR36852">
    <property type="entry name" value="PROTEIN GVPL 2"/>
    <property type="match status" value="1"/>
</dbReference>
<organism evidence="5">
    <name type="scientific">Streptomyces sp. R33</name>
    <dbReference type="NCBI Taxonomy" id="3238629"/>
    <lineage>
        <taxon>Bacteria</taxon>
        <taxon>Bacillati</taxon>
        <taxon>Actinomycetota</taxon>
        <taxon>Actinomycetes</taxon>
        <taxon>Kitasatosporales</taxon>
        <taxon>Streptomycetaceae</taxon>
        <taxon>Streptomyces</taxon>
    </lineage>
</organism>
<evidence type="ECO:0000256" key="3">
    <source>
        <dbReference type="ARBA" id="ARBA00035643"/>
    </source>
</evidence>
<dbReference type="Pfam" id="PF06386">
    <property type="entry name" value="GvpL_GvpF"/>
    <property type="match status" value="1"/>
</dbReference>
<dbReference type="EMBL" id="CP165727">
    <property type="protein sequence ID" value="XDV68216.1"/>
    <property type="molecule type" value="Genomic_DNA"/>
</dbReference>
<name>A0AB39YFG6_9ACTN</name>
<dbReference type="AlphaFoldDB" id="A0AB39YFG6"/>
<sequence length="285" mass="30347">MNHDDDTTPQDGHRDGTLLYVYTVVEASARDALPDFPPPLGGGLRLVEHAQLAAVVEPVDARLFDEEPLRAQLEDIDRLSALARAHHSVVAAVGERTTTVPLQLATLCRGEESVRRLLEEAHPQLTATLARIAGAQEWGVKVHADSGAPPPDPAPAPTYAPGGPQATGPEGGSAGRDYLRRRLKDRRTRETADEQAARTCEDVHRTLCGHASAAVLHPPQQPLVSGVAGRNVLNAAYLVPVHARQDFIDAVASAQALPPGLRLEVTGPWVPYSFTAGDRCGTPAS</sequence>
<dbReference type="GO" id="GO:0031411">
    <property type="term" value="C:gas vesicle"/>
    <property type="evidence" value="ECO:0007669"/>
    <property type="project" value="UniProtKB-SubCell"/>
</dbReference>
<dbReference type="GO" id="GO:0031412">
    <property type="term" value="P:gas vesicle organization"/>
    <property type="evidence" value="ECO:0007669"/>
    <property type="project" value="InterPro"/>
</dbReference>
<feature type="compositionally biased region" description="Pro residues" evidence="4">
    <location>
        <begin position="148"/>
        <end position="158"/>
    </location>
</feature>
<comment type="subcellular location">
    <subcellularLocation>
        <location evidence="2">Gas vesicle</location>
    </subcellularLocation>
</comment>
<comment type="similarity">
    <text evidence="3">Belongs to the gas vesicle GvpF/GvpL family.</text>
</comment>
<dbReference type="RefSeq" id="WP_133899277.1">
    <property type="nucleotide sequence ID" value="NZ_CP165727.1"/>
</dbReference>
<protein>
    <submittedName>
        <fullName evidence="5">GvpL/GvpF family gas vesicle protein</fullName>
    </submittedName>
</protein>
<evidence type="ECO:0000256" key="2">
    <source>
        <dbReference type="ARBA" id="ARBA00035108"/>
    </source>
</evidence>
<accession>A0AB39YFG6</accession>
<dbReference type="PANTHER" id="PTHR36852:SF1">
    <property type="entry name" value="PROTEIN GVPL 2"/>
    <property type="match status" value="1"/>
</dbReference>
<feature type="region of interest" description="Disordered" evidence="4">
    <location>
        <begin position="142"/>
        <end position="176"/>
    </location>
</feature>